<dbReference type="InterPro" id="IPR008271">
    <property type="entry name" value="Ser/Thr_kinase_AS"/>
</dbReference>
<dbReference type="GeneID" id="107413838"/>
<evidence type="ECO:0000259" key="15">
    <source>
        <dbReference type="PROSITE" id="PS50011"/>
    </source>
</evidence>
<keyword evidence="7" id="KW-0677">Repeat</keyword>
<keyword evidence="8 13" id="KW-0547">Nucleotide-binding</keyword>
<evidence type="ECO:0000256" key="14">
    <source>
        <dbReference type="SAM" id="Phobius"/>
    </source>
</evidence>
<evidence type="ECO:0000256" key="3">
    <source>
        <dbReference type="ARBA" id="ARBA00022527"/>
    </source>
</evidence>
<keyword evidence="9" id="KW-0418">Kinase</keyword>
<protein>
    <submittedName>
        <fullName evidence="17">Receptor-like protein kinase At3g47110</fullName>
    </submittedName>
</protein>
<evidence type="ECO:0000313" key="17">
    <source>
        <dbReference type="RefSeq" id="XP_048326742.2"/>
    </source>
</evidence>
<evidence type="ECO:0000256" key="8">
    <source>
        <dbReference type="ARBA" id="ARBA00022741"/>
    </source>
</evidence>
<keyword evidence="11 14" id="KW-1133">Transmembrane helix</keyword>
<evidence type="ECO:0000313" key="16">
    <source>
        <dbReference type="Proteomes" id="UP001652623"/>
    </source>
</evidence>
<dbReference type="Gene3D" id="3.80.10.10">
    <property type="entry name" value="Ribonuclease Inhibitor"/>
    <property type="match status" value="4"/>
</dbReference>
<dbReference type="InterPro" id="IPR032675">
    <property type="entry name" value="LRR_dom_sf"/>
</dbReference>
<feature type="domain" description="Protein kinase" evidence="15">
    <location>
        <begin position="717"/>
        <end position="1035"/>
    </location>
</feature>
<dbReference type="InterPro" id="IPR001245">
    <property type="entry name" value="Ser-Thr/Tyr_kinase_cat_dom"/>
</dbReference>
<keyword evidence="5" id="KW-0808">Transferase</keyword>
<evidence type="ECO:0000256" key="6">
    <source>
        <dbReference type="ARBA" id="ARBA00022692"/>
    </source>
</evidence>
<dbReference type="SUPFAM" id="SSF52058">
    <property type="entry name" value="L domain-like"/>
    <property type="match status" value="2"/>
</dbReference>
<evidence type="ECO:0000256" key="4">
    <source>
        <dbReference type="ARBA" id="ARBA00022614"/>
    </source>
</evidence>
<dbReference type="PANTHER" id="PTHR27008">
    <property type="entry name" value="OS04G0122200 PROTEIN"/>
    <property type="match status" value="1"/>
</dbReference>
<keyword evidence="12 14" id="KW-0472">Membrane</keyword>
<evidence type="ECO:0000256" key="9">
    <source>
        <dbReference type="ARBA" id="ARBA00022777"/>
    </source>
</evidence>
<dbReference type="Pfam" id="PF07714">
    <property type="entry name" value="PK_Tyr_Ser-Thr"/>
    <property type="match status" value="1"/>
</dbReference>
<dbReference type="InterPro" id="IPR003591">
    <property type="entry name" value="Leu-rich_rpt_typical-subtyp"/>
</dbReference>
<dbReference type="Gene3D" id="3.30.200.20">
    <property type="entry name" value="Phosphorylase Kinase, domain 1"/>
    <property type="match status" value="1"/>
</dbReference>
<name>A0ABM3IEI9_ZIZJJ</name>
<dbReference type="SUPFAM" id="SSF56112">
    <property type="entry name" value="Protein kinase-like (PK-like)"/>
    <property type="match status" value="1"/>
</dbReference>
<feature type="transmembrane region" description="Helical" evidence="14">
    <location>
        <begin position="661"/>
        <end position="684"/>
    </location>
</feature>
<dbReference type="SMART" id="SM00369">
    <property type="entry name" value="LRR_TYP"/>
    <property type="match status" value="11"/>
</dbReference>
<keyword evidence="3" id="KW-0723">Serine/threonine-protein kinase</keyword>
<keyword evidence="6 14" id="KW-0812">Transmembrane</keyword>
<dbReference type="Proteomes" id="UP001652623">
    <property type="component" value="Chromosome 8"/>
</dbReference>
<comment type="subcellular location">
    <subcellularLocation>
        <location evidence="1">Membrane</location>
    </subcellularLocation>
</comment>
<dbReference type="PROSITE" id="PS00108">
    <property type="entry name" value="PROTEIN_KINASE_ST"/>
    <property type="match status" value="1"/>
</dbReference>
<dbReference type="InterPro" id="IPR011009">
    <property type="entry name" value="Kinase-like_dom_sf"/>
</dbReference>
<evidence type="ECO:0000256" key="10">
    <source>
        <dbReference type="ARBA" id="ARBA00022840"/>
    </source>
</evidence>
<dbReference type="Pfam" id="PF00560">
    <property type="entry name" value="LRR_1"/>
    <property type="match status" value="7"/>
</dbReference>
<keyword evidence="16" id="KW-1185">Reference proteome</keyword>
<proteinExistence type="inferred from homology"/>
<dbReference type="InterPro" id="IPR013210">
    <property type="entry name" value="LRR_N_plant-typ"/>
</dbReference>
<dbReference type="Pfam" id="PF13855">
    <property type="entry name" value="LRR_8"/>
    <property type="match status" value="3"/>
</dbReference>
<dbReference type="PROSITE" id="PS50011">
    <property type="entry name" value="PROTEIN_KINASE_DOM"/>
    <property type="match status" value="1"/>
</dbReference>
<dbReference type="InterPro" id="IPR000719">
    <property type="entry name" value="Prot_kinase_dom"/>
</dbReference>
<evidence type="ECO:0000256" key="12">
    <source>
        <dbReference type="ARBA" id="ARBA00023136"/>
    </source>
</evidence>
<evidence type="ECO:0000256" key="5">
    <source>
        <dbReference type="ARBA" id="ARBA00022679"/>
    </source>
</evidence>
<evidence type="ECO:0000256" key="13">
    <source>
        <dbReference type="PROSITE-ProRule" id="PRU10141"/>
    </source>
</evidence>
<sequence>MKLSKPCFVAFWLMYFQVVLLFTLNLSQLPIARASSALGNETDMLALLKFKQSISKDPHGILISWNKSIHSCNWVGITCSKQHQRITSLDLHGYNLKGSISPHIGNLTFLRFINLQNNSFHGEIPREVGFLFRLQYLNLSRNILEGPIPVNLTFFSGLRIMSLGFNRLTGEIPEELGYFVKLEALHLSQNNLTGSIPASLGNLSSIRQLSLAYNNLVGNVPDEIGRLKNLSYFTLGPNNLSGMVPLSLFNISSLSTLSLTGNQFHGTLPPNIGLKLPNLQQFAIGGNEFSETIPESFSNASQLQILDIAENDFVGEVPASLGNLPDLWWLGLSNNNLGNNYSSHSLDFITYLTNCSNLEILDLSLNNFGGVLPKSVANLSTQLNKLYLGVNKVYGYIPETLENLNNLIVLGLQDNLFTGVIPTSLGKLQNLQILGLEWNKLSGKIPTSIGNLTQMFQLYLGNNKLVGNIPPDLVNCQNLQYLDISLNRLSGSIPPQIFGLTSLSVLLNLSQNSLTGSLPTEIGKLKNINVMDLSENNLTSEIPETIGDCQSLEYLYLQGNSFQGVLPSSLASLNGIRYLDLSRNKLTGPIPKDMQKLPFLQYLNLSSNNLEGEVPKGVFHNASGISVAGNTKLCGGEQKILQLHSCPIQATKQGKTSRFKVTIIIISCVVAIFILLSIFVFLCWRRKSKKKPSSELSTINFLSKVPYKRLYQATGGFSPGNLIGTGGFGSVYRGIFDEEENTVAIKVLNLQRKGASKSFIAECNAFRRIRHRNLVKILTCCSSMDYNGNEFKALVFEYMPNGSLEKWLHPDVGIEGRSRLSLNLLQRLNIAIDVASALHYLHDQCEEPIIHCDLKSSNVLLDNEMVARVSDFGLARLISATTGYSRSETESSTIGIKVTIGYAAPEYAMGSEASRHGDVYSYGILVLEMFTGKSPTNEMFKDSFNLHKFVGMALPERVMEIVDSALVPNEIGLEEEDHKNIDVEDPSHMNSNNIVLKCLLSVLNIGLGCSEESPKERMNMRDVTRELQHIKSDFLGCGIPGHRMRRR</sequence>
<dbReference type="InterPro" id="IPR017441">
    <property type="entry name" value="Protein_kinase_ATP_BS"/>
</dbReference>
<reference evidence="17" key="1">
    <citation type="submission" date="2025-08" db="UniProtKB">
        <authorList>
            <consortium name="RefSeq"/>
        </authorList>
    </citation>
    <scope>IDENTIFICATION</scope>
    <source>
        <tissue evidence="17">Seedling</tissue>
    </source>
</reference>
<dbReference type="PANTHER" id="PTHR27008:SF592">
    <property type="entry name" value="LEUCINE-RICH REPEAT RECEPTOR-LIKE PROTEIN KINASE FAMILY PROTEIN-RELATED"/>
    <property type="match status" value="1"/>
</dbReference>
<organism evidence="16 17">
    <name type="scientific">Ziziphus jujuba</name>
    <name type="common">Chinese jujube</name>
    <name type="synonym">Ziziphus sativa</name>
    <dbReference type="NCBI Taxonomy" id="326968"/>
    <lineage>
        <taxon>Eukaryota</taxon>
        <taxon>Viridiplantae</taxon>
        <taxon>Streptophyta</taxon>
        <taxon>Embryophyta</taxon>
        <taxon>Tracheophyta</taxon>
        <taxon>Spermatophyta</taxon>
        <taxon>Magnoliopsida</taxon>
        <taxon>eudicotyledons</taxon>
        <taxon>Gunneridae</taxon>
        <taxon>Pentapetalae</taxon>
        <taxon>rosids</taxon>
        <taxon>fabids</taxon>
        <taxon>Rosales</taxon>
        <taxon>Rhamnaceae</taxon>
        <taxon>Paliureae</taxon>
        <taxon>Ziziphus</taxon>
    </lineage>
</organism>
<accession>A0ABM3IEI9</accession>
<dbReference type="RefSeq" id="XP_048326742.2">
    <property type="nucleotide sequence ID" value="XM_048470785.2"/>
</dbReference>
<dbReference type="Gene3D" id="1.10.510.10">
    <property type="entry name" value="Transferase(Phosphotransferase) domain 1"/>
    <property type="match status" value="1"/>
</dbReference>
<evidence type="ECO:0000256" key="2">
    <source>
        <dbReference type="ARBA" id="ARBA00008684"/>
    </source>
</evidence>
<gene>
    <name evidence="17" type="primary">LOC107413838</name>
</gene>
<dbReference type="InterPro" id="IPR051809">
    <property type="entry name" value="Plant_receptor-like_S/T_kinase"/>
</dbReference>
<feature type="binding site" evidence="13">
    <location>
        <position position="746"/>
    </location>
    <ligand>
        <name>ATP</name>
        <dbReference type="ChEBI" id="CHEBI:30616"/>
    </ligand>
</feature>
<dbReference type="PROSITE" id="PS00107">
    <property type="entry name" value="PROTEIN_KINASE_ATP"/>
    <property type="match status" value="1"/>
</dbReference>
<dbReference type="InterPro" id="IPR001611">
    <property type="entry name" value="Leu-rich_rpt"/>
</dbReference>
<dbReference type="SMART" id="SM00220">
    <property type="entry name" value="S_TKc"/>
    <property type="match status" value="1"/>
</dbReference>
<evidence type="ECO:0000256" key="7">
    <source>
        <dbReference type="ARBA" id="ARBA00022737"/>
    </source>
</evidence>
<evidence type="ECO:0000256" key="1">
    <source>
        <dbReference type="ARBA" id="ARBA00004370"/>
    </source>
</evidence>
<comment type="similarity">
    <text evidence="2">Belongs to the protein kinase superfamily. Ser/Thr protein kinase family.</text>
</comment>
<dbReference type="Pfam" id="PF08263">
    <property type="entry name" value="LRRNT_2"/>
    <property type="match status" value="1"/>
</dbReference>
<evidence type="ECO:0000256" key="11">
    <source>
        <dbReference type="ARBA" id="ARBA00022989"/>
    </source>
</evidence>
<keyword evidence="4" id="KW-0433">Leucine-rich repeat</keyword>
<keyword evidence="10 13" id="KW-0067">ATP-binding</keyword>